<organism evidence="2 3">
    <name type="scientific">Flavobacterium cutihirudinis</name>
    <dbReference type="NCBI Taxonomy" id="1265740"/>
    <lineage>
        <taxon>Bacteria</taxon>
        <taxon>Pseudomonadati</taxon>
        <taxon>Bacteroidota</taxon>
        <taxon>Flavobacteriia</taxon>
        <taxon>Flavobacteriales</taxon>
        <taxon>Flavobacteriaceae</taxon>
        <taxon>Flavobacterium</taxon>
    </lineage>
</organism>
<keyword evidence="1" id="KW-0472">Membrane</keyword>
<gene>
    <name evidence="2" type="ORF">BD847_0723</name>
</gene>
<feature type="transmembrane region" description="Helical" evidence="1">
    <location>
        <begin position="155"/>
        <end position="178"/>
    </location>
</feature>
<reference evidence="2 3" key="1">
    <citation type="submission" date="2018-07" db="EMBL/GenBank/DDBJ databases">
        <title>Genomic Encyclopedia of Archaeal and Bacterial Type Strains, Phase II (KMG-II): from individual species to whole genera.</title>
        <authorList>
            <person name="Goeker M."/>
        </authorList>
    </citation>
    <scope>NUCLEOTIDE SEQUENCE [LARGE SCALE GENOMIC DNA]</scope>
    <source>
        <strain evidence="2 3">DSM 25795</strain>
    </source>
</reference>
<proteinExistence type="predicted"/>
<evidence type="ECO:0000313" key="3">
    <source>
        <dbReference type="Proteomes" id="UP000257004"/>
    </source>
</evidence>
<name>A0A3D9G0Q3_9FLAO</name>
<accession>A0A3D9G0Q3</accession>
<dbReference type="AlphaFoldDB" id="A0A3D9G0Q3"/>
<dbReference type="RefSeq" id="WP_115886875.1">
    <property type="nucleotide sequence ID" value="NZ_QRDQ01000007.1"/>
</dbReference>
<keyword evidence="3" id="KW-1185">Reference proteome</keyword>
<keyword evidence="1" id="KW-0812">Transmembrane</keyword>
<feature type="transmembrane region" description="Helical" evidence="1">
    <location>
        <begin position="128"/>
        <end position="149"/>
    </location>
</feature>
<comment type="caution">
    <text evidence="2">The sequence shown here is derived from an EMBL/GenBank/DDBJ whole genome shotgun (WGS) entry which is preliminary data.</text>
</comment>
<protein>
    <submittedName>
        <fullName evidence="2">Uncharacterized protein</fullName>
    </submittedName>
</protein>
<feature type="transmembrane region" description="Helical" evidence="1">
    <location>
        <begin position="199"/>
        <end position="217"/>
    </location>
</feature>
<dbReference type="EMBL" id="QRDQ01000007">
    <property type="protein sequence ID" value="RED26798.1"/>
    <property type="molecule type" value="Genomic_DNA"/>
</dbReference>
<evidence type="ECO:0000256" key="1">
    <source>
        <dbReference type="SAM" id="Phobius"/>
    </source>
</evidence>
<dbReference type="OrthoDB" id="1253105at2"/>
<dbReference type="Proteomes" id="UP000257004">
    <property type="component" value="Unassembled WGS sequence"/>
</dbReference>
<evidence type="ECO:0000313" key="2">
    <source>
        <dbReference type="EMBL" id="RED26798.1"/>
    </source>
</evidence>
<keyword evidence="1" id="KW-1133">Transmembrane helix</keyword>
<sequence length="219" mass="24687">MTEKFTLTGGARIGRANATYPFADLYVDKDVLKINASIVGNLVFQPKDIIELKEYKSIPLIGNGVKVIHRIENYSKEVVFWTFKDPRFVLNEIKKTGFLNNVNSNLSDADLEIMKRQNQGGFPIKKPVVVVSVIVWNLLLLSAFIPAFLNPDPKGFHFGIGVNIALALLFLTSVLILVSKSFRKLILKEGVEFQDIKKFIYFIILLSGMLFLSFGLARF</sequence>